<dbReference type="AlphaFoldDB" id="A0A3E4GN21"/>
<proteinExistence type="predicted"/>
<dbReference type="EMBL" id="QSOV01000016">
    <property type="protein sequence ID" value="RGJ21509.1"/>
    <property type="molecule type" value="Genomic_DNA"/>
</dbReference>
<keyword evidence="1" id="KW-0812">Transmembrane</keyword>
<organism evidence="2 3">
    <name type="scientific">Coprococcus comes</name>
    <dbReference type="NCBI Taxonomy" id="410072"/>
    <lineage>
        <taxon>Bacteria</taxon>
        <taxon>Bacillati</taxon>
        <taxon>Bacillota</taxon>
        <taxon>Clostridia</taxon>
        <taxon>Lachnospirales</taxon>
        <taxon>Lachnospiraceae</taxon>
        <taxon>Coprococcus</taxon>
    </lineage>
</organism>
<dbReference type="InterPro" id="IPR024294">
    <property type="entry name" value="DUF3810"/>
</dbReference>
<keyword evidence="1" id="KW-1133">Transmembrane helix</keyword>
<feature type="transmembrane region" description="Helical" evidence="1">
    <location>
        <begin position="114"/>
        <end position="134"/>
    </location>
</feature>
<dbReference type="Pfam" id="PF12725">
    <property type="entry name" value="DUF3810"/>
    <property type="match status" value="1"/>
</dbReference>
<evidence type="ECO:0000256" key="1">
    <source>
        <dbReference type="SAM" id="Phobius"/>
    </source>
</evidence>
<evidence type="ECO:0000313" key="2">
    <source>
        <dbReference type="EMBL" id="RGJ21509.1"/>
    </source>
</evidence>
<dbReference type="Proteomes" id="UP000260655">
    <property type="component" value="Unassembled WGS sequence"/>
</dbReference>
<evidence type="ECO:0000313" key="3">
    <source>
        <dbReference type="Proteomes" id="UP000260655"/>
    </source>
</evidence>
<gene>
    <name evidence="2" type="ORF">DXD67_12905</name>
</gene>
<sequence length="380" mass="43502">MSLWYIILFILNYRKGFIMKRPTLHKLIFSILLFAISFLALFISHKSSAFADWYSSTIYPLFVSSIGRFFGIFPFSVSEIGLYIFVILLFLSLIRMLISSIYKMYAQKKNPAWLGYGSSLLLLCGCLFTIYTFFCGINYGHTSFAEKYHLESGQYTLAELTSLCNELTDQLNTLSDFVDRDSDGLADMGKDLQDRARAAMFSLGTTYPELSGYYPQPKGLLFPAFLSVQNLSGIYSPFTIEANYNSAMVSYNLPFTICHELSHLRGFMQEEEANFIGFLACVNADDTAFNYSGYLLGWIYATNELYEVDYDTFEEIYNRLSDNVKADLSANSSFWKRYDNKVAEVSGQINDHYLKANGQSDGIKSYDRMVDLMITWFRSK</sequence>
<comment type="caution">
    <text evidence="2">The sequence shown here is derived from an EMBL/GenBank/DDBJ whole genome shotgun (WGS) entry which is preliminary data.</text>
</comment>
<feature type="transmembrane region" description="Helical" evidence="1">
    <location>
        <begin position="26"/>
        <end position="45"/>
    </location>
</feature>
<accession>A0A3E4GN21</accession>
<name>A0A3E4GN21_9FIRM</name>
<reference evidence="2 3" key="1">
    <citation type="submission" date="2018-08" db="EMBL/GenBank/DDBJ databases">
        <title>A genome reference for cultivated species of the human gut microbiota.</title>
        <authorList>
            <person name="Zou Y."/>
            <person name="Xue W."/>
            <person name="Luo G."/>
        </authorList>
    </citation>
    <scope>NUCLEOTIDE SEQUENCE [LARGE SCALE GENOMIC DNA]</scope>
    <source>
        <strain evidence="2 3">TM07-19</strain>
    </source>
</reference>
<keyword evidence="1" id="KW-0472">Membrane</keyword>
<protein>
    <submittedName>
        <fullName evidence="2">DUF3810 domain-containing protein</fullName>
    </submittedName>
</protein>